<evidence type="ECO:0000313" key="2">
    <source>
        <dbReference type="Proteomes" id="UP000024842"/>
    </source>
</evidence>
<proteinExistence type="predicted"/>
<dbReference type="AlphaFoldDB" id="A0A023DXX4"/>
<dbReference type="EMBL" id="BAUP01000081">
    <property type="protein sequence ID" value="GAJ46303.1"/>
    <property type="molecule type" value="Genomic_DNA"/>
</dbReference>
<protein>
    <submittedName>
        <fullName evidence="1">Uncharacterized protein</fullName>
    </submittedName>
</protein>
<comment type="caution">
    <text evidence="1">The sequence shown here is derived from an EMBL/GenBank/DDBJ whole genome shotgun (WGS) entry which is preliminary data.</text>
</comment>
<organism evidence="1 2">
    <name type="scientific">Holospora elegans E1</name>
    <dbReference type="NCBI Taxonomy" id="1427503"/>
    <lineage>
        <taxon>Bacteria</taxon>
        <taxon>Pseudomonadati</taxon>
        <taxon>Pseudomonadota</taxon>
        <taxon>Alphaproteobacteria</taxon>
        <taxon>Holosporales</taxon>
        <taxon>Holosporaceae</taxon>
        <taxon>Holospora</taxon>
    </lineage>
</organism>
<reference evidence="1 2" key="1">
    <citation type="journal article" date="2014" name="FEMS Microbiol. Lett.">
        <title>Draft genome sequences of three Holospora species (Holospora obtusa, Holospora undulata, and Holospora elegans), endonuclear symbiotic bacteria of the ciliate Paramecium caudatum.</title>
        <authorList>
            <person name="Dohra H."/>
            <person name="Tanaka K."/>
            <person name="Suzuki T."/>
            <person name="Fujishima M."/>
            <person name="Suzuki H."/>
        </authorList>
    </citation>
    <scope>NUCLEOTIDE SEQUENCE [LARGE SCALE GENOMIC DNA]</scope>
    <source>
        <strain evidence="1 2">E1</strain>
    </source>
</reference>
<accession>A0A023DXX4</accession>
<evidence type="ECO:0000313" key="1">
    <source>
        <dbReference type="EMBL" id="GAJ46303.1"/>
    </source>
</evidence>
<keyword evidence="2" id="KW-1185">Reference proteome</keyword>
<gene>
    <name evidence="1" type="ORF">HE1_00631</name>
</gene>
<sequence>MQALRSKIDDGAHHCYCLDLVQRTPALLAEVEWGKNLLHLLQTQQLMK</sequence>
<name>A0A023DXX4_9PROT</name>
<dbReference type="Proteomes" id="UP000024842">
    <property type="component" value="Unassembled WGS sequence"/>
</dbReference>